<gene>
    <name evidence="2" type="ORF">EJD97_013153</name>
</gene>
<comment type="caution">
    <text evidence="2">The sequence shown here is derived from an EMBL/GenBank/DDBJ whole genome shotgun (WGS) entry which is preliminary data.</text>
</comment>
<evidence type="ECO:0000256" key="1">
    <source>
        <dbReference type="SAM" id="SignalP"/>
    </source>
</evidence>
<evidence type="ECO:0000313" key="2">
    <source>
        <dbReference type="EMBL" id="TMW80971.1"/>
    </source>
</evidence>
<protein>
    <recommendedName>
        <fullName evidence="3">Secreted protein</fullName>
    </recommendedName>
</protein>
<organism evidence="2">
    <name type="scientific">Solanum chilense</name>
    <name type="common">Tomato</name>
    <name type="synonym">Lycopersicon chilense</name>
    <dbReference type="NCBI Taxonomy" id="4083"/>
    <lineage>
        <taxon>Eukaryota</taxon>
        <taxon>Viridiplantae</taxon>
        <taxon>Streptophyta</taxon>
        <taxon>Embryophyta</taxon>
        <taxon>Tracheophyta</taxon>
        <taxon>Spermatophyta</taxon>
        <taxon>Magnoliopsida</taxon>
        <taxon>eudicotyledons</taxon>
        <taxon>Gunneridae</taxon>
        <taxon>Pentapetalae</taxon>
        <taxon>asterids</taxon>
        <taxon>lamiids</taxon>
        <taxon>Solanales</taxon>
        <taxon>Solanaceae</taxon>
        <taxon>Solanoideae</taxon>
        <taxon>Solaneae</taxon>
        <taxon>Solanum</taxon>
        <taxon>Solanum subgen. Lycopersicon</taxon>
    </lineage>
</organism>
<dbReference type="AlphaFoldDB" id="A0A6N2AIN4"/>
<accession>A0A6N2AIN4</accession>
<proteinExistence type="predicted"/>
<evidence type="ECO:0008006" key="3">
    <source>
        <dbReference type="Google" id="ProtNLM"/>
    </source>
</evidence>
<feature type="signal peptide" evidence="1">
    <location>
        <begin position="1"/>
        <end position="18"/>
    </location>
</feature>
<keyword evidence="1" id="KW-0732">Signal</keyword>
<reference evidence="2" key="1">
    <citation type="submission" date="2019-05" db="EMBL/GenBank/DDBJ databases">
        <title>The de novo reference genome and transcriptome assemblies of the wild tomato species Solanum chilense.</title>
        <authorList>
            <person name="Stam R."/>
            <person name="Nosenko T."/>
            <person name="Hoerger A.C."/>
            <person name="Stephan W."/>
            <person name="Seidel M.A."/>
            <person name="Kuhn J.M.M."/>
            <person name="Haberer G."/>
            <person name="Tellier A."/>
        </authorList>
    </citation>
    <scope>NUCLEOTIDE SEQUENCE</scope>
    <source>
        <tissue evidence="2">Mature leaves</tissue>
    </source>
</reference>
<name>A0A6N2AIN4_SOLCI</name>
<dbReference type="EMBL" id="RXGB01033603">
    <property type="protein sequence ID" value="TMW80971.1"/>
    <property type="molecule type" value="Genomic_DNA"/>
</dbReference>
<feature type="chain" id="PRO_5026739318" description="Secreted protein" evidence="1">
    <location>
        <begin position="19"/>
        <end position="115"/>
    </location>
</feature>
<sequence>MPCPTSSVCVCNLNLMMACHLDVIRTCVLDKGYNVIPRLIYFHRVCYPRAKMACHTRRHPTVCAAQWPCGYATPDVNRLFVLSKGDGNMQCTISSDHVCFPREMIICHTQRRPTV</sequence>